<keyword evidence="3" id="KW-0804">Transcription</keyword>
<keyword evidence="2 4" id="KW-0238">DNA-binding</keyword>
<name>A0A7K1FGY9_9ACTN</name>
<comment type="caution">
    <text evidence="7">The sequence shown here is derived from an EMBL/GenBank/DDBJ whole genome shotgun (WGS) entry which is preliminary data.</text>
</comment>
<dbReference type="InterPro" id="IPR009057">
    <property type="entry name" value="Homeodomain-like_sf"/>
</dbReference>
<sequence>MPRPKLHDADLRARLLDRTAQTVADHGIGALSLRTLAAAEGTSTTAVYSLFGGKPGLLAALHGRAFALFSEAQHRIQRDEDPIQTLISMGLTYGEWALANPHLYQVMFGSGLAQYVQDPDQMAMSGGTFDALLDLVGEAEARGALVGDTRLIAFALWSTIHGSVSLIIAGFGPQESDAVRKTIQGVVRTTIRCYQPNPAPLRPNAPHPGVPHPSQTHHPRNHTEQGRVDTGPIGRH</sequence>
<dbReference type="SUPFAM" id="SSF46689">
    <property type="entry name" value="Homeodomain-like"/>
    <property type="match status" value="1"/>
</dbReference>
<dbReference type="Gene3D" id="1.10.357.10">
    <property type="entry name" value="Tetracycline Repressor, domain 2"/>
    <property type="match status" value="1"/>
</dbReference>
<proteinExistence type="predicted"/>
<feature type="region of interest" description="Disordered" evidence="5">
    <location>
        <begin position="196"/>
        <end position="236"/>
    </location>
</feature>
<evidence type="ECO:0000313" key="8">
    <source>
        <dbReference type="Proteomes" id="UP000460221"/>
    </source>
</evidence>
<accession>A0A7K1FGY9</accession>
<dbReference type="EMBL" id="WLYK01000001">
    <property type="protein sequence ID" value="MTD13336.1"/>
    <property type="molecule type" value="Genomic_DNA"/>
</dbReference>
<gene>
    <name evidence="7" type="ORF">GIS00_05160</name>
</gene>
<feature type="DNA-binding region" description="H-T-H motif" evidence="4">
    <location>
        <begin position="32"/>
        <end position="51"/>
    </location>
</feature>
<feature type="compositionally biased region" description="Pro residues" evidence="5">
    <location>
        <begin position="197"/>
        <end position="211"/>
    </location>
</feature>
<dbReference type="Pfam" id="PF00440">
    <property type="entry name" value="TetR_N"/>
    <property type="match status" value="1"/>
</dbReference>
<reference evidence="7 8" key="1">
    <citation type="submission" date="2019-11" db="EMBL/GenBank/DDBJ databases">
        <authorList>
            <person name="Jiang L.-Q."/>
        </authorList>
    </citation>
    <scope>NUCLEOTIDE SEQUENCE [LARGE SCALE GENOMIC DNA]</scope>
    <source>
        <strain evidence="7 8">YIM 132087</strain>
    </source>
</reference>
<keyword evidence="8" id="KW-1185">Reference proteome</keyword>
<protein>
    <submittedName>
        <fullName evidence="7">TetR family transcriptional regulator</fullName>
    </submittedName>
</protein>
<dbReference type="RefSeq" id="WP_154767212.1">
    <property type="nucleotide sequence ID" value="NZ_WLYK01000001.1"/>
</dbReference>
<dbReference type="InterPro" id="IPR001647">
    <property type="entry name" value="HTH_TetR"/>
</dbReference>
<dbReference type="Pfam" id="PF13305">
    <property type="entry name" value="TetR_C_33"/>
    <property type="match status" value="1"/>
</dbReference>
<dbReference type="InterPro" id="IPR036271">
    <property type="entry name" value="Tet_transcr_reg_TetR-rel_C_sf"/>
</dbReference>
<evidence type="ECO:0000256" key="5">
    <source>
        <dbReference type="SAM" id="MobiDB-lite"/>
    </source>
</evidence>
<evidence type="ECO:0000313" key="7">
    <source>
        <dbReference type="EMBL" id="MTD13336.1"/>
    </source>
</evidence>
<evidence type="ECO:0000256" key="2">
    <source>
        <dbReference type="ARBA" id="ARBA00023125"/>
    </source>
</evidence>
<dbReference type="PROSITE" id="PS50977">
    <property type="entry name" value="HTH_TETR_2"/>
    <property type="match status" value="1"/>
</dbReference>
<evidence type="ECO:0000256" key="3">
    <source>
        <dbReference type="ARBA" id="ARBA00023163"/>
    </source>
</evidence>
<dbReference type="Proteomes" id="UP000460221">
    <property type="component" value="Unassembled WGS sequence"/>
</dbReference>
<dbReference type="InterPro" id="IPR025996">
    <property type="entry name" value="MT1864/Rv1816-like_C"/>
</dbReference>
<dbReference type="PANTHER" id="PTHR30055">
    <property type="entry name" value="HTH-TYPE TRANSCRIPTIONAL REGULATOR RUTR"/>
    <property type="match status" value="1"/>
</dbReference>
<dbReference type="AlphaFoldDB" id="A0A7K1FGY9"/>
<dbReference type="GO" id="GO:0000976">
    <property type="term" value="F:transcription cis-regulatory region binding"/>
    <property type="evidence" value="ECO:0007669"/>
    <property type="project" value="TreeGrafter"/>
</dbReference>
<evidence type="ECO:0000259" key="6">
    <source>
        <dbReference type="PROSITE" id="PS50977"/>
    </source>
</evidence>
<dbReference type="InterPro" id="IPR050109">
    <property type="entry name" value="HTH-type_TetR-like_transc_reg"/>
</dbReference>
<feature type="domain" description="HTH tetR-type" evidence="6">
    <location>
        <begin position="9"/>
        <end position="69"/>
    </location>
</feature>
<dbReference type="SUPFAM" id="SSF48498">
    <property type="entry name" value="Tetracyclin repressor-like, C-terminal domain"/>
    <property type="match status" value="1"/>
</dbReference>
<evidence type="ECO:0000256" key="4">
    <source>
        <dbReference type="PROSITE-ProRule" id="PRU00335"/>
    </source>
</evidence>
<dbReference type="GO" id="GO:0003700">
    <property type="term" value="F:DNA-binding transcription factor activity"/>
    <property type="evidence" value="ECO:0007669"/>
    <property type="project" value="TreeGrafter"/>
</dbReference>
<keyword evidence="1" id="KW-0805">Transcription regulation</keyword>
<organism evidence="7 8">
    <name type="scientific">Nakamurella alba</name>
    <dbReference type="NCBI Taxonomy" id="2665158"/>
    <lineage>
        <taxon>Bacteria</taxon>
        <taxon>Bacillati</taxon>
        <taxon>Actinomycetota</taxon>
        <taxon>Actinomycetes</taxon>
        <taxon>Nakamurellales</taxon>
        <taxon>Nakamurellaceae</taxon>
        <taxon>Nakamurella</taxon>
    </lineage>
</organism>
<evidence type="ECO:0000256" key="1">
    <source>
        <dbReference type="ARBA" id="ARBA00023015"/>
    </source>
</evidence>
<dbReference type="PANTHER" id="PTHR30055:SF209">
    <property type="entry name" value="POSSIBLE TRANSCRIPTIONAL REGULATORY PROTEIN (PROBABLY TETR-FAMILY)"/>
    <property type="match status" value="1"/>
</dbReference>